<gene>
    <name evidence="7" type="ORF">HY768_03205</name>
</gene>
<evidence type="ECO:0000256" key="4">
    <source>
        <dbReference type="ARBA" id="ARBA00022989"/>
    </source>
</evidence>
<feature type="transmembrane region" description="Helical" evidence="6">
    <location>
        <begin position="124"/>
        <end position="143"/>
    </location>
</feature>
<comment type="subcellular location">
    <subcellularLocation>
        <location evidence="1">Cell membrane</location>
        <topology evidence="1">Multi-pass membrane protein</topology>
    </subcellularLocation>
</comment>
<feature type="transmembrane region" description="Helical" evidence="6">
    <location>
        <begin position="209"/>
        <end position="232"/>
    </location>
</feature>
<dbReference type="PANTHER" id="PTHR30250">
    <property type="entry name" value="PST FAMILY PREDICTED COLANIC ACID TRANSPORTER"/>
    <property type="match status" value="1"/>
</dbReference>
<feature type="transmembrane region" description="Helical" evidence="6">
    <location>
        <begin position="363"/>
        <end position="382"/>
    </location>
</feature>
<keyword evidence="5 6" id="KW-0472">Membrane</keyword>
<proteinExistence type="predicted"/>
<feature type="transmembrane region" description="Helical" evidence="6">
    <location>
        <begin position="27"/>
        <end position="45"/>
    </location>
</feature>
<dbReference type="InterPro" id="IPR050833">
    <property type="entry name" value="Poly_Biosynth_Transport"/>
</dbReference>
<evidence type="ECO:0000256" key="1">
    <source>
        <dbReference type="ARBA" id="ARBA00004651"/>
    </source>
</evidence>
<sequence>MALAVFLLPVGRWLSLSVPSARVTAIIYLLALQILVLILWGQLASPYRAIGRAYRGVMWLNLQKLAMLAVTVAAVALKQSFMILALLQLGVALLSLASVWLDLKLKFNDVSVKPIRMEWSLAKEIIRPSLYFSLFVFNNFLIYQLPVLILNRFETPLAIIVFSVGRTLFSFVRQGLSVIQASIGPEITRLEGIKDWANLKRLYQSAESLTISAAVVVNTVIFTASPVLLQVWMKRTDIFVFKPMLFLMLIAAVICLKDFKFYYQSMTNRHEKMAIIMFVTYIAMTVLSFWSIKYKGLNGFLMTWLAVETIQLLVINKYNNDLFIDFFKMSLKPIVSTLSTLFALTVIFVLFKDRLTNQTPYMIIAQSLIIGAVIFIAAYRYIGLRECFKLLYKQLKHS</sequence>
<dbReference type="Proteomes" id="UP000736328">
    <property type="component" value="Unassembled WGS sequence"/>
</dbReference>
<feature type="transmembrane region" description="Helical" evidence="6">
    <location>
        <begin position="57"/>
        <end position="77"/>
    </location>
</feature>
<evidence type="ECO:0008006" key="9">
    <source>
        <dbReference type="Google" id="ProtNLM"/>
    </source>
</evidence>
<dbReference type="PANTHER" id="PTHR30250:SF11">
    <property type="entry name" value="O-ANTIGEN TRANSPORTER-RELATED"/>
    <property type="match status" value="1"/>
</dbReference>
<comment type="caution">
    <text evidence="7">The sequence shown here is derived from an EMBL/GenBank/DDBJ whole genome shotgun (WGS) entry which is preliminary data.</text>
</comment>
<protein>
    <recommendedName>
        <fullName evidence="9">Polysaccharide biosynthesis protein C-terminal domain-containing protein</fullName>
    </recommendedName>
</protein>
<feature type="transmembrane region" description="Helical" evidence="6">
    <location>
        <begin position="83"/>
        <end position="103"/>
    </location>
</feature>
<name>A0A933I8K5_UNCT6</name>
<evidence type="ECO:0000256" key="5">
    <source>
        <dbReference type="ARBA" id="ARBA00023136"/>
    </source>
</evidence>
<keyword evidence="4 6" id="KW-1133">Transmembrane helix</keyword>
<evidence type="ECO:0000313" key="7">
    <source>
        <dbReference type="EMBL" id="MBI4726226.1"/>
    </source>
</evidence>
<evidence type="ECO:0000313" key="8">
    <source>
        <dbReference type="Proteomes" id="UP000736328"/>
    </source>
</evidence>
<keyword evidence="2" id="KW-1003">Cell membrane</keyword>
<dbReference type="AlphaFoldDB" id="A0A933I8K5"/>
<keyword evidence="3 6" id="KW-0812">Transmembrane</keyword>
<accession>A0A933I8K5</accession>
<feature type="transmembrane region" description="Helical" evidence="6">
    <location>
        <begin position="244"/>
        <end position="263"/>
    </location>
</feature>
<evidence type="ECO:0000256" key="3">
    <source>
        <dbReference type="ARBA" id="ARBA00022692"/>
    </source>
</evidence>
<evidence type="ECO:0000256" key="6">
    <source>
        <dbReference type="SAM" id="Phobius"/>
    </source>
</evidence>
<feature type="transmembrane region" description="Helical" evidence="6">
    <location>
        <begin position="330"/>
        <end position="351"/>
    </location>
</feature>
<reference evidence="7" key="1">
    <citation type="submission" date="2020-07" db="EMBL/GenBank/DDBJ databases">
        <title>Huge and variable diversity of episymbiotic CPR bacteria and DPANN archaea in groundwater ecosystems.</title>
        <authorList>
            <person name="He C.Y."/>
            <person name="Keren R."/>
            <person name="Whittaker M."/>
            <person name="Farag I.F."/>
            <person name="Doudna J."/>
            <person name="Cate J.H.D."/>
            <person name="Banfield J.F."/>
        </authorList>
    </citation>
    <scope>NUCLEOTIDE SEQUENCE</scope>
    <source>
        <strain evidence="7">NC_groundwater_1520_Pr4_B-0.1um_53_5</strain>
    </source>
</reference>
<dbReference type="EMBL" id="JACQXR010000039">
    <property type="protein sequence ID" value="MBI4726226.1"/>
    <property type="molecule type" value="Genomic_DNA"/>
</dbReference>
<evidence type="ECO:0000256" key="2">
    <source>
        <dbReference type="ARBA" id="ARBA00022475"/>
    </source>
</evidence>
<organism evidence="7 8">
    <name type="scientific">candidate division TA06 bacterium</name>
    <dbReference type="NCBI Taxonomy" id="2250710"/>
    <lineage>
        <taxon>Bacteria</taxon>
        <taxon>Bacteria division TA06</taxon>
    </lineage>
</organism>
<feature type="transmembrane region" description="Helical" evidence="6">
    <location>
        <begin position="275"/>
        <end position="292"/>
    </location>
</feature>
<dbReference type="GO" id="GO:0005886">
    <property type="term" value="C:plasma membrane"/>
    <property type="evidence" value="ECO:0007669"/>
    <property type="project" value="UniProtKB-SubCell"/>
</dbReference>